<comment type="similarity">
    <text evidence="1">Belongs to the class-II aminoacyl-tRNA synthetase family. Alax-L subfamily.</text>
</comment>
<dbReference type="Proteomes" id="UP001445076">
    <property type="component" value="Unassembled WGS sequence"/>
</dbReference>
<organism evidence="20 21">
    <name type="scientific">Cherax quadricarinatus</name>
    <name type="common">Australian red claw crayfish</name>
    <dbReference type="NCBI Taxonomy" id="27406"/>
    <lineage>
        <taxon>Eukaryota</taxon>
        <taxon>Metazoa</taxon>
        <taxon>Ecdysozoa</taxon>
        <taxon>Arthropoda</taxon>
        <taxon>Crustacea</taxon>
        <taxon>Multicrustacea</taxon>
        <taxon>Malacostraca</taxon>
        <taxon>Eumalacostraca</taxon>
        <taxon>Eucarida</taxon>
        <taxon>Decapoda</taxon>
        <taxon>Pleocyemata</taxon>
        <taxon>Astacidea</taxon>
        <taxon>Parastacoidea</taxon>
        <taxon>Parastacidae</taxon>
        <taxon>Cherax</taxon>
    </lineage>
</organism>
<dbReference type="CDD" id="cd03181">
    <property type="entry name" value="GST_C_EF1Bgamma_like"/>
    <property type="match status" value="1"/>
</dbReference>
<proteinExistence type="inferred from homology"/>
<feature type="binding site" evidence="16">
    <location>
        <position position="601"/>
    </location>
    <ligand>
        <name>Zn(2+)</name>
        <dbReference type="ChEBI" id="CHEBI:29105"/>
    </ligand>
</feature>
<dbReference type="InterPro" id="IPR009000">
    <property type="entry name" value="Transl_B-barrel_sf"/>
</dbReference>
<comment type="cofactor">
    <cofactor evidence="16">
        <name>Zn(2+)</name>
        <dbReference type="ChEBI" id="CHEBI:29105"/>
    </cofactor>
    <text evidence="16">Binds 1 zinc ion per subunit.</text>
</comment>
<keyword evidence="12 16" id="KW-0648">Protein biosynthesis</keyword>
<dbReference type="EMBL" id="JARKIK010000083">
    <property type="protein sequence ID" value="KAK8725443.1"/>
    <property type="molecule type" value="Genomic_DNA"/>
</dbReference>
<evidence type="ECO:0000256" key="7">
    <source>
        <dbReference type="ARBA" id="ARBA00022723"/>
    </source>
</evidence>
<feature type="coiled-coil region" evidence="17">
    <location>
        <begin position="428"/>
        <end position="455"/>
    </location>
</feature>
<dbReference type="SMART" id="SM00863">
    <property type="entry name" value="tRNA_SAD"/>
    <property type="match status" value="1"/>
</dbReference>
<dbReference type="PROSITE" id="PS50860">
    <property type="entry name" value="AA_TRNA_LIGASE_II_ALA"/>
    <property type="match status" value="1"/>
</dbReference>
<dbReference type="FunFam" id="3.30.930.10:FF:000011">
    <property type="entry name" value="Alanine--tRNA ligase, cytoplasmic"/>
    <property type="match status" value="1"/>
</dbReference>
<keyword evidence="8 16" id="KW-0547">Nucleotide-binding</keyword>
<dbReference type="Gene3D" id="3.10.310.40">
    <property type="match status" value="1"/>
</dbReference>
<protein>
    <recommendedName>
        <fullName evidence="3">Alanine--tRNA ligase</fullName>
        <ecNumber evidence="2">6.1.1.7</ecNumber>
    </recommendedName>
    <alternativeName>
        <fullName evidence="14">Alanyl-tRNA synthetase</fullName>
    </alternativeName>
</protein>
<reference evidence="20 21" key="1">
    <citation type="journal article" date="2024" name="BMC Genomics">
        <title>Genome assembly of redclaw crayfish (Cherax quadricarinatus) provides insights into its immune adaptation and hypoxia tolerance.</title>
        <authorList>
            <person name="Liu Z."/>
            <person name="Zheng J."/>
            <person name="Li H."/>
            <person name="Fang K."/>
            <person name="Wang S."/>
            <person name="He J."/>
            <person name="Zhou D."/>
            <person name="Weng S."/>
            <person name="Chi M."/>
            <person name="Gu Z."/>
            <person name="He J."/>
            <person name="Li F."/>
            <person name="Wang M."/>
        </authorList>
    </citation>
    <scope>NUCLEOTIDE SEQUENCE [LARGE SCALE GENOMIC DNA]</scope>
    <source>
        <strain evidence="20">ZL_2023a</strain>
    </source>
</reference>
<dbReference type="GO" id="GO:0000049">
    <property type="term" value="F:tRNA binding"/>
    <property type="evidence" value="ECO:0007669"/>
    <property type="project" value="UniProtKB-KW"/>
</dbReference>
<comment type="catalytic activity">
    <reaction evidence="15 16">
        <text>tRNA(Ala) + L-alanine + ATP = L-alanyl-tRNA(Ala) + AMP + diphosphate</text>
        <dbReference type="Rhea" id="RHEA:12540"/>
        <dbReference type="Rhea" id="RHEA-COMP:9657"/>
        <dbReference type="Rhea" id="RHEA-COMP:9923"/>
        <dbReference type="ChEBI" id="CHEBI:30616"/>
        <dbReference type="ChEBI" id="CHEBI:33019"/>
        <dbReference type="ChEBI" id="CHEBI:57972"/>
        <dbReference type="ChEBI" id="CHEBI:78442"/>
        <dbReference type="ChEBI" id="CHEBI:78497"/>
        <dbReference type="ChEBI" id="CHEBI:456215"/>
        <dbReference type="EC" id="6.1.1.7"/>
    </reaction>
</comment>
<keyword evidence="4" id="KW-0963">Cytoplasm</keyword>
<dbReference type="HAMAP" id="MF_00036_B">
    <property type="entry name" value="Ala_tRNA_synth_B"/>
    <property type="match status" value="1"/>
</dbReference>
<evidence type="ECO:0000256" key="16">
    <source>
        <dbReference type="HAMAP-Rule" id="MF_03133"/>
    </source>
</evidence>
<evidence type="ECO:0000256" key="12">
    <source>
        <dbReference type="ARBA" id="ARBA00022917"/>
    </source>
</evidence>
<dbReference type="Gene3D" id="2.40.30.130">
    <property type="match status" value="1"/>
</dbReference>
<dbReference type="InterPro" id="IPR050058">
    <property type="entry name" value="Ala-tRNA_ligase"/>
</dbReference>
<dbReference type="PANTHER" id="PTHR11777:SF9">
    <property type="entry name" value="ALANINE--TRNA LIGASE, CYTOPLASMIC"/>
    <property type="match status" value="1"/>
</dbReference>
<dbReference type="InterPro" id="IPR036282">
    <property type="entry name" value="Glutathione-S-Trfase_C_sf"/>
</dbReference>
<evidence type="ECO:0000256" key="13">
    <source>
        <dbReference type="ARBA" id="ARBA00023146"/>
    </source>
</evidence>
<dbReference type="EC" id="6.1.1.7" evidence="2"/>
<dbReference type="PRINTS" id="PR00980">
    <property type="entry name" value="TRNASYNTHALA"/>
</dbReference>
<comment type="subunit">
    <text evidence="16">Monomer.</text>
</comment>
<dbReference type="Pfam" id="PF07973">
    <property type="entry name" value="tRNA_SAD"/>
    <property type="match status" value="1"/>
</dbReference>
<dbReference type="InterPro" id="IPR018163">
    <property type="entry name" value="Thr/Ala-tRNA-synth_IIc_edit"/>
</dbReference>
<evidence type="ECO:0000313" key="21">
    <source>
        <dbReference type="Proteomes" id="UP001445076"/>
    </source>
</evidence>
<dbReference type="GO" id="GO:0005524">
    <property type="term" value="F:ATP binding"/>
    <property type="evidence" value="ECO:0007669"/>
    <property type="project" value="UniProtKB-UniRule"/>
</dbReference>
<accession>A0AAW0W7E7</accession>
<dbReference type="Pfam" id="PF02272">
    <property type="entry name" value="DHHA1"/>
    <property type="match status" value="1"/>
</dbReference>
<dbReference type="GO" id="GO:0004813">
    <property type="term" value="F:alanine-tRNA ligase activity"/>
    <property type="evidence" value="ECO:0007669"/>
    <property type="project" value="UniProtKB-UniRule"/>
</dbReference>
<dbReference type="InterPro" id="IPR010987">
    <property type="entry name" value="Glutathione-S-Trfase_C-like"/>
</dbReference>
<comment type="domain">
    <text evidence="16">Consists of three domains; the N-terminal catalytic domain, the editing domain and the C-terminal C-Ala domain. The editing domain removes incorrectly charged amino acids, while the C-Ala domain, along with tRNA(Ala), serves as a bridge to cooperatively bring together the editing and aminoacylation centers thus stimulating deacylation of misacylated tRNAs.</text>
</comment>
<comment type="function">
    <text evidence="16">Catalyzes the attachment of alanine to tRNA(Ala) in a two-step reaction: alanine is first activated by ATP to form Ala-AMP and then transferred to the acceptor end of tRNA(Ala). Also edits incorrectly charged tRNA(Ala) via its editing domain.</text>
</comment>
<dbReference type="InterPro" id="IPR023033">
    <property type="entry name" value="Ala_tRNA_ligase_euk/bac"/>
</dbReference>
<dbReference type="AlphaFoldDB" id="A0AAW0W7E7"/>
<dbReference type="InterPro" id="IPR002318">
    <property type="entry name" value="Ala-tRNA-lgiase_IIc"/>
</dbReference>
<gene>
    <name evidence="20" type="ORF">OTU49_010858</name>
</gene>
<feature type="binding site" evidence="16">
    <location>
        <position position="724"/>
    </location>
    <ligand>
        <name>Zn(2+)</name>
        <dbReference type="ChEBI" id="CHEBI:29105"/>
    </ligand>
</feature>
<evidence type="ECO:0000256" key="2">
    <source>
        <dbReference type="ARBA" id="ARBA00013168"/>
    </source>
</evidence>
<evidence type="ECO:0000256" key="17">
    <source>
        <dbReference type="SAM" id="Coils"/>
    </source>
</evidence>
<dbReference type="Pfam" id="PF00043">
    <property type="entry name" value="GST_C"/>
    <property type="match status" value="1"/>
</dbReference>
<dbReference type="InterPro" id="IPR003156">
    <property type="entry name" value="DHHA1_dom"/>
</dbReference>
<evidence type="ECO:0000256" key="8">
    <source>
        <dbReference type="ARBA" id="ARBA00022741"/>
    </source>
</evidence>
<keyword evidence="17" id="KW-0175">Coiled coil</keyword>
<dbReference type="InterPro" id="IPR018165">
    <property type="entry name" value="Ala-tRNA-synth_IIc_core"/>
</dbReference>
<evidence type="ECO:0000256" key="6">
    <source>
        <dbReference type="ARBA" id="ARBA00022598"/>
    </source>
</evidence>
<dbReference type="SUPFAM" id="SSF55186">
    <property type="entry name" value="ThrRS/AlaRS common domain"/>
    <property type="match status" value="1"/>
</dbReference>
<keyword evidence="9 16" id="KW-0862">Zinc</keyword>
<dbReference type="SUPFAM" id="SSF47616">
    <property type="entry name" value="GST C-terminal domain-like"/>
    <property type="match status" value="1"/>
</dbReference>
<dbReference type="SUPFAM" id="SSF101353">
    <property type="entry name" value="Putative anticodon-binding domain of alanyl-tRNA synthetase (AlaRS)"/>
    <property type="match status" value="1"/>
</dbReference>
<dbReference type="GO" id="GO:0006419">
    <property type="term" value="P:alanyl-tRNA aminoacylation"/>
    <property type="evidence" value="ECO:0007669"/>
    <property type="project" value="InterPro"/>
</dbReference>
<dbReference type="Gene3D" id="1.20.1050.10">
    <property type="match status" value="1"/>
</dbReference>
<dbReference type="GO" id="GO:0002161">
    <property type="term" value="F:aminoacyl-tRNA deacylase activity"/>
    <property type="evidence" value="ECO:0007669"/>
    <property type="project" value="TreeGrafter"/>
</dbReference>
<evidence type="ECO:0000259" key="18">
    <source>
        <dbReference type="PROSITE" id="PS50405"/>
    </source>
</evidence>
<evidence type="ECO:0000259" key="19">
    <source>
        <dbReference type="PROSITE" id="PS50860"/>
    </source>
</evidence>
<sequence>MKCAEVRQMFFDYFQKQHNHTYQHSSPTIPHDDPTLLFANAGMNQFKPIFIGSVDPSSDMANLVRAVNSQKCIRAGGKHNDLDDVGKDVYHHTFFEMLGNWSFGDYFKKEVCAWAWDLLVNWYKLPKEHLYVTYFGGDKEQGLEPDLECKQIWIDLGIPEDRVLPGNMKDNFWEMGETGPCGPCSEIHFDRIGGRHVAHLVNMDDPDVLEIWNLVFMQYNRETNGSLKPLPKKHIDCGMGLERLVSILQNKRSNYDTDVFVPIFEAIQKSSGSRPYSGRVGKDDVDGIDMAYRVLADHIRTLTIALSDGGMPDNTGRGYVLRRILRRGIRYASEKIGMKPGMFASLVDVVVELLKDAFPEVSKDPEYIKDVINEEELQFLKTLDRGQKMFGRTIRKLDGAQVVPGDVAWRLYDTYGFPVDLTQLMAEENGLTVDMVNFEENKKEAQEKSRGENKDKDNSFRLDVHAIEDLKNREVPFTDDSVKFTYSAGDSPESSYEFQPCSGKVIAIRSNNQFVDKVASGNRCGIILDKTNFYAESGGQMSDEGFMVKMNDEETEFKVESVEVKGGFVCHIGVVEGTISVGDDMNLTFDWERRKHLMNNHTGTHILNYALRQVLSSEADQRGSLVAPDRLRFDFTNKCAMTVDQVRKTEEIAREMVRENKKVYAKTAPLSVAKNIQGLRAVFGEVYPDPVRVVSVGIPVETLEADPHSPAGSITSIEFCGGTHLLQTGHVRDFVIVSEEAIAKGIRRIVAITGPEAIKALNKASHLENEVNKLKKRIEGNNLSFREVVRLLTDVLNDINHAHIQHWKKEELRKAVEAIKKVQGDADRAQKTAASKEAIQITKNLLAANSNIPYLVTEIKAFAQNKVVNDALKEVKNGPPALFISADEDANKILAMASVPQDIVAKGLKADEWVRNLITLLNGKGGGKPESAQVSGTNVNALKEALALSEKFAQEKLGVGTVVLAAPQPTTNDVSQPKEVKREKIEQQIIQKVTPQVSKNGIVLHTYANNVRAFPALIAAKFSGKEVTVSSNFKAGVTNVSEEYISRFGSSIVPGLQTPDGPLSGSIAPAWYLASEQLRGSNAVDQGQILSWMSSADSLLLPVVCSGMVPSQAKSKKGSNAGDAYGAAMKEMQKLNVYLRDHTFLVGERLSLADISVFASLIPAFQNGFDGASRKKMPCLTRWFNTVLHQPQVAQVTGVLNLK</sequence>
<comment type="caution">
    <text evidence="20">The sequence shown here is derived from an EMBL/GenBank/DDBJ whole genome shotgun (WGS) entry which is preliminary data.</text>
</comment>
<evidence type="ECO:0000256" key="4">
    <source>
        <dbReference type="ARBA" id="ARBA00022490"/>
    </source>
</evidence>
<keyword evidence="6 16" id="KW-0436">Ligase</keyword>
<dbReference type="GO" id="GO:0005739">
    <property type="term" value="C:mitochondrion"/>
    <property type="evidence" value="ECO:0007669"/>
    <property type="project" value="TreeGrafter"/>
</dbReference>
<dbReference type="GO" id="GO:0008270">
    <property type="term" value="F:zinc ion binding"/>
    <property type="evidence" value="ECO:0007669"/>
    <property type="project" value="UniProtKB-UniRule"/>
</dbReference>
<dbReference type="InterPro" id="IPR018164">
    <property type="entry name" value="Ala-tRNA-synth_IIc_N"/>
</dbReference>
<feature type="domain" description="Alanyl-transfer RNA synthetases family profile" evidence="19">
    <location>
        <begin position="1"/>
        <end position="763"/>
    </location>
</feature>
<dbReference type="Pfam" id="PF01411">
    <property type="entry name" value="tRNA-synt_2c"/>
    <property type="match status" value="1"/>
</dbReference>
<evidence type="ECO:0000256" key="14">
    <source>
        <dbReference type="ARBA" id="ARBA00032577"/>
    </source>
</evidence>
<feature type="binding site" evidence="16">
    <location>
        <position position="720"/>
    </location>
    <ligand>
        <name>Zn(2+)</name>
        <dbReference type="ChEBI" id="CHEBI:29105"/>
    </ligand>
</feature>
<feature type="coiled-coil region" evidence="17">
    <location>
        <begin position="757"/>
        <end position="784"/>
    </location>
</feature>
<evidence type="ECO:0000256" key="1">
    <source>
        <dbReference type="ARBA" id="ARBA00008429"/>
    </source>
</evidence>
<dbReference type="PROSITE" id="PS50405">
    <property type="entry name" value="GST_CTER"/>
    <property type="match status" value="1"/>
</dbReference>
<evidence type="ECO:0000313" key="20">
    <source>
        <dbReference type="EMBL" id="KAK8725443.1"/>
    </source>
</evidence>
<feature type="binding site" evidence="16">
    <location>
        <position position="605"/>
    </location>
    <ligand>
        <name>Zn(2+)</name>
        <dbReference type="ChEBI" id="CHEBI:29105"/>
    </ligand>
</feature>
<dbReference type="SUPFAM" id="SSF50447">
    <property type="entry name" value="Translation proteins"/>
    <property type="match status" value="1"/>
</dbReference>
<dbReference type="InterPro" id="IPR045864">
    <property type="entry name" value="aa-tRNA-synth_II/BPL/LPL"/>
</dbReference>
<evidence type="ECO:0000256" key="9">
    <source>
        <dbReference type="ARBA" id="ARBA00022833"/>
    </source>
</evidence>
<dbReference type="FunFam" id="3.30.980.10:FF:000004">
    <property type="entry name" value="Alanine--tRNA ligase, cytoplasmic"/>
    <property type="match status" value="1"/>
</dbReference>
<dbReference type="InterPro" id="IPR012947">
    <property type="entry name" value="tRNA_SAD"/>
</dbReference>
<keyword evidence="10 16" id="KW-0067">ATP-binding</keyword>
<dbReference type="CDD" id="cd00673">
    <property type="entry name" value="AlaRS_core"/>
    <property type="match status" value="1"/>
</dbReference>
<keyword evidence="7 16" id="KW-0479">Metal-binding</keyword>
<evidence type="ECO:0000256" key="5">
    <source>
        <dbReference type="ARBA" id="ARBA00022555"/>
    </source>
</evidence>
<dbReference type="PANTHER" id="PTHR11777">
    <property type="entry name" value="ALANYL-TRNA SYNTHETASE"/>
    <property type="match status" value="1"/>
</dbReference>
<keyword evidence="21" id="KW-1185">Reference proteome</keyword>
<keyword evidence="13 16" id="KW-0030">Aminoacyl-tRNA synthetase</keyword>
<dbReference type="InterPro" id="IPR004046">
    <property type="entry name" value="GST_C"/>
</dbReference>
<dbReference type="FunFam" id="3.10.310.40:FF:000002">
    <property type="entry name" value="alanine--tRNA ligase, cytoplasmic"/>
    <property type="match status" value="1"/>
</dbReference>
<dbReference type="SUPFAM" id="SSF55681">
    <property type="entry name" value="Class II aaRS and biotin synthetases"/>
    <property type="match status" value="1"/>
</dbReference>
<name>A0AAW0W7E7_CHEQU</name>
<dbReference type="NCBIfam" id="TIGR00344">
    <property type="entry name" value="alaS"/>
    <property type="match status" value="1"/>
</dbReference>
<evidence type="ECO:0000256" key="3">
    <source>
        <dbReference type="ARBA" id="ARBA00017959"/>
    </source>
</evidence>
<dbReference type="Gene3D" id="3.30.930.10">
    <property type="entry name" value="Bira Bifunctional Protein, Domain 2"/>
    <property type="match status" value="1"/>
</dbReference>
<feature type="domain" description="GST C-terminal" evidence="18">
    <location>
        <begin position="1082"/>
        <end position="1203"/>
    </location>
</feature>
<keyword evidence="5 16" id="KW-0820">tRNA-binding</keyword>
<evidence type="ECO:0000256" key="10">
    <source>
        <dbReference type="ARBA" id="ARBA00022840"/>
    </source>
</evidence>
<keyword evidence="11 16" id="KW-0694">RNA-binding</keyword>
<dbReference type="InterPro" id="IPR018162">
    <property type="entry name" value="Ala-tRNA-ligase_IIc_anticod-bd"/>
</dbReference>
<dbReference type="Gene3D" id="3.30.980.10">
    <property type="entry name" value="Threonyl-trna Synthetase, Chain A, domain 2"/>
    <property type="match status" value="1"/>
</dbReference>
<evidence type="ECO:0000256" key="15">
    <source>
        <dbReference type="ARBA" id="ARBA00048300"/>
    </source>
</evidence>
<evidence type="ECO:0000256" key="11">
    <source>
        <dbReference type="ARBA" id="ARBA00022884"/>
    </source>
</evidence>